<dbReference type="RefSeq" id="WP_068846914.1">
    <property type="nucleotide sequence ID" value="NZ_LYDR01000055.1"/>
</dbReference>
<keyword evidence="1" id="KW-1133">Transmembrane helix</keyword>
<gene>
    <name evidence="3" type="ORF">A6X21_18865</name>
</gene>
<evidence type="ECO:0000313" key="4">
    <source>
        <dbReference type="Proteomes" id="UP000094828"/>
    </source>
</evidence>
<dbReference type="InterPro" id="IPR036278">
    <property type="entry name" value="Sialidase_sf"/>
</dbReference>
<dbReference type="InterPro" id="IPR011040">
    <property type="entry name" value="Sialidase"/>
</dbReference>
<feature type="transmembrane region" description="Helical" evidence="1">
    <location>
        <begin position="21"/>
        <end position="42"/>
    </location>
</feature>
<evidence type="ECO:0000256" key="1">
    <source>
        <dbReference type="SAM" id="Phobius"/>
    </source>
</evidence>
<organism evidence="3 4">
    <name type="scientific">Planctopirus hydrillae</name>
    <dbReference type="NCBI Taxonomy" id="1841610"/>
    <lineage>
        <taxon>Bacteria</taxon>
        <taxon>Pseudomonadati</taxon>
        <taxon>Planctomycetota</taxon>
        <taxon>Planctomycetia</taxon>
        <taxon>Planctomycetales</taxon>
        <taxon>Planctomycetaceae</taxon>
        <taxon>Planctopirus</taxon>
    </lineage>
</organism>
<accession>A0A1C3EJD7</accession>
<dbReference type="SUPFAM" id="SSF50939">
    <property type="entry name" value="Sialidases"/>
    <property type="match status" value="2"/>
</dbReference>
<dbReference type="STRING" id="1841610.A6X21_18865"/>
<evidence type="ECO:0000313" key="3">
    <source>
        <dbReference type="EMBL" id="ODA33357.1"/>
    </source>
</evidence>
<keyword evidence="4" id="KW-1185">Reference proteome</keyword>
<dbReference type="CDD" id="cd15482">
    <property type="entry name" value="Sialidase_non-viral"/>
    <property type="match status" value="2"/>
</dbReference>
<dbReference type="Gene3D" id="2.120.10.10">
    <property type="match status" value="2"/>
</dbReference>
<proteinExistence type="predicted"/>
<dbReference type="EMBL" id="LYDR01000055">
    <property type="protein sequence ID" value="ODA33357.1"/>
    <property type="molecule type" value="Genomic_DNA"/>
</dbReference>
<protein>
    <recommendedName>
        <fullName evidence="2">Sialidase domain-containing protein</fullName>
    </recommendedName>
</protein>
<comment type="caution">
    <text evidence="3">The sequence shown here is derived from an EMBL/GenBank/DDBJ whole genome shotgun (WGS) entry which is preliminary data.</text>
</comment>
<dbReference type="OrthoDB" id="41724at2"/>
<dbReference type="PANTHER" id="PTHR43752:SF2">
    <property type="entry name" value="BNR_ASP-BOX REPEAT FAMILY PROTEIN"/>
    <property type="match status" value="1"/>
</dbReference>
<name>A0A1C3EJD7_9PLAN</name>
<dbReference type="Proteomes" id="UP000094828">
    <property type="component" value="Unassembled WGS sequence"/>
</dbReference>
<keyword evidence="1" id="KW-0472">Membrane</keyword>
<keyword evidence="1" id="KW-0812">Transmembrane</keyword>
<evidence type="ECO:0000259" key="2">
    <source>
        <dbReference type="Pfam" id="PF13088"/>
    </source>
</evidence>
<feature type="domain" description="Sialidase" evidence="2">
    <location>
        <begin position="551"/>
        <end position="796"/>
    </location>
</feature>
<dbReference type="AlphaFoldDB" id="A0A1C3EJD7"/>
<feature type="domain" description="Sialidase" evidence="2">
    <location>
        <begin position="87"/>
        <end position="375"/>
    </location>
</feature>
<dbReference type="Pfam" id="PF13088">
    <property type="entry name" value="BNR_2"/>
    <property type="match status" value="2"/>
</dbReference>
<sequence>MPRSRALYIVVSENLKEVTRCLNCLFLGGVCVFLGGQVTLWAETLPGREILDLSLVPPVIQTRPGPEYSPEQLDYSMTIGIERTPKGRLWAAWVAGGDSEKGFFVLGLSDDDGKNWKSPQLVIDPPEAPTGLKRRILVGNLWTDPAGRLWLFFDQSMGYFDGRAGNWAITCDDPDAESPVWSTPRRIWDGCTLNKPTVLKSGEWMLPVSLWDRGKIGPAELKTAAPELDPYRKANVLVSHDQGKTWNYRGGVAFPGPQFDEHMIVERKDGTLWMLARTTEGMFESLSQDQGKTWSQPEMAMPHIPTRFHIRRLASGNLLLVRHGQVDERTKHRTRLMAFLSHDEGQTWEGGLMLDDRGGVSYPDGFQAPDGRIYISYDRERAKEREVLLAVFREEDVAAEKIVSHDARLRGVITKAMGGLLESKLPGVKKAPFAQPVDVKLLAMVEGSQGQWKDKALQNAKLDRTTIAYDGITPNKLVCDTTLRQLPDKSWALYLLAGDDIEPSPGNYIGVVKSLDQGKTWSAIEEVPTGLPRSGLTSGQGATEVMVHRAKLTMFFSTHSETWGRNWQSWIMTSPNQGRAWSKPGLLPGRLGQFTFIRNHIVTRDGRIMVPFQHYEGPGPDVPPPPAEDRPWHKALRHYVSNPRNGVLISSDQGKTWTEHGNIRLTTDDRYHGWAENNIVELDDGTIKMIIRGDRLGGVLYMAESIDGGKTWPDFAQKTEIPNPGSKATIYKLRDNGVAMLHNPNSSHRSPLSLWVSYDGMKTWPYRRVLVKESSDGPKGRLNYPDGFVSEDGYLHFAYDDNRHRAVYYGAKLPQIAIDENSP</sequence>
<reference evidence="3 4" key="1">
    <citation type="submission" date="2016-05" db="EMBL/GenBank/DDBJ databases">
        <title>Genomic and physiological characterization of Planctopirus sp. isolated from fresh water lake.</title>
        <authorList>
            <person name="Subhash Y."/>
            <person name="Ramana C."/>
        </authorList>
    </citation>
    <scope>NUCLEOTIDE SEQUENCE [LARGE SCALE GENOMIC DNA]</scope>
    <source>
        <strain evidence="3 4">JC280</strain>
    </source>
</reference>
<dbReference type="PANTHER" id="PTHR43752">
    <property type="entry name" value="BNR/ASP-BOX REPEAT FAMILY PROTEIN"/>
    <property type="match status" value="1"/>
</dbReference>